<dbReference type="InterPro" id="IPR013087">
    <property type="entry name" value="Znf_C2H2_type"/>
</dbReference>
<dbReference type="InterPro" id="IPR055552">
    <property type="entry name" value="DUF7128"/>
</dbReference>
<dbReference type="EMBL" id="JBHSAQ010000003">
    <property type="protein sequence ID" value="MFC3958280.1"/>
    <property type="molecule type" value="Genomic_DNA"/>
</dbReference>
<name>A0ABD5NN76_9EURY</name>
<dbReference type="RefSeq" id="WP_256534064.1">
    <property type="nucleotide sequence ID" value="NZ_JBHSAQ010000003.1"/>
</dbReference>
<reference evidence="2 3" key="1">
    <citation type="journal article" date="2019" name="Int. J. Syst. Evol. Microbiol.">
        <title>The Global Catalogue of Microorganisms (GCM) 10K type strain sequencing project: providing services to taxonomists for standard genome sequencing and annotation.</title>
        <authorList>
            <consortium name="The Broad Institute Genomics Platform"/>
            <consortium name="The Broad Institute Genome Sequencing Center for Infectious Disease"/>
            <person name="Wu L."/>
            <person name="Ma J."/>
        </authorList>
    </citation>
    <scope>NUCLEOTIDE SEQUENCE [LARGE SCALE GENOMIC DNA]</scope>
    <source>
        <strain evidence="2 3">IBRC-M 10256</strain>
    </source>
</reference>
<dbReference type="AlphaFoldDB" id="A0ABD5NN76"/>
<accession>A0ABD5NN76</accession>
<gene>
    <name evidence="2" type="ORF">ACFOUR_07850</name>
</gene>
<dbReference type="Pfam" id="PF23447">
    <property type="entry name" value="DUF7128"/>
    <property type="match status" value="1"/>
</dbReference>
<feature type="domain" description="C2H2-type" evidence="1">
    <location>
        <begin position="24"/>
        <end position="51"/>
    </location>
</feature>
<protein>
    <recommendedName>
        <fullName evidence="1">C2H2-type domain-containing protein</fullName>
    </recommendedName>
</protein>
<sequence length="55" mass="6453">MPFWEGPVWEGMVAETERDGETWYECEMCGMLFDDREDAATHEANCDDEDPTYIQ</sequence>
<evidence type="ECO:0000313" key="3">
    <source>
        <dbReference type="Proteomes" id="UP001595846"/>
    </source>
</evidence>
<evidence type="ECO:0000313" key="2">
    <source>
        <dbReference type="EMBL" id="MFC3958280.1"/>
    </source>
</evidence>
<proteinExistence type="predicted"/>
<dbReference type="PROSITE" id="PS50157">
    <property type="entry name" value="ZINC_FINGER_C2H2_2"/>
    <property type="match status" value="1"/>
</dbReference>
<comment type="caution">
    <text evidence="2">The sequence shown here is derived from an EMBL/GenBank/DDBJ whole genome shotgun (WGS) entry which is preliminary data.</text>
</comment>
<evidence type="ECO:0000259" key="1">
    <source>
        <dbReference type="PROSITE" id="PS50157"/>
    </source>
</evidence>
<dbReference type="Proteomes" id="UP001595846">
    <property type="component" value="Unassembled WGS sequence"/>
</dbReference>
<keyword evidence="3" id="KW-1185">Reference proteome</keyword>
<organism evidence="2 3">
    <name type="scientific">Halovivax cerinus</name>
    <dbReference type="NCBI Taxonomy" id="1487865"/>
    <lineage>
        <taxon>Archaea</taxon>
        <taxon>Methanobacteriati</taxon>
        <taxon>Methanobacteriota</taxon>
        <taxon>Stenosarchaea group</taxon>
        <taxon>Halobacteria</taxon>
        <taxon>Halobacteriales</taxon>
        <taxon>Natrialbaceae</taxon>
        <taxon>Halovivax</taxon>
    </lineage>
</organism>